<protein>
    <submittedName>
        <fullName evidence="3">ZHANG factor</fullName>
    </submittedName>
</protein>
<keyword evidence="4" id="KW-1185">Reference proteome</keyword>
<feature type="non-terminal residue" evidence="3">
    <location>
        <position position="419"/>
    </location>
</feature>
<feature type="domain" description="BZIP" evidence="2">
    <location>
        <begin position="208"/>
        <end position="265"/>
    </location>
</feature>
<dbReference type="Pfam" id="PF00170">
    <property type="entry name" value="bZIP_1"/>
    <property type="match status" value="1"/>
</dbReference>
<gene>
    <name evidence="3" type="primary">Crebzf_0</name>
    <name evidence="3" type="ORF">GTO93_0006419</name>
</gene>
<feature type="non-terminal residue" evidence="3">
    <location>
        <position position="1"/>
    </location>
</feature>
<evidence type="ECO:0000259" key="2">
    <source>
        <dbReference type="PROSITE" id="PS50217"/>
    </source>
</evidence>
<comment type="caution">
    <text evidence="3">The sequence shown here is derived from an EMBL/GenBank/DDBJ whole genome shotgun (WGS) entry which is preliminary data.</text>
</comment>
<evidence type="ECO:0000313" key="4">
    <source>
        <dbReference type="Proteomes" id="UP001166093"/>
    </source>
</evidence>
<evidence type="ECO:0000313" key="3">
    <source>
        <dbReference type="EMBL" id="MBN3281634.1"/>
    </source>
</evidence>
<dbReference type="CDD" id="cd14706">
    <property type="entry name" value="bZIP_CREBZF"/>
    <property type="match status" value="1"/>
</dbReference>
<dbReference type="PROSITE" id="PS50217">
    <property type="entry name" value="BZIP"/>
    <property type="match status" value="1"/>
</dbReference>
<dbReference type="EMBL" id="JAAWVQ010110625">
    <property type="protein sequence ID" value="MBN3281634.1"/>
    <property type="molecule type" value="Genomic_DNA"/>
</dbReference>
<organism evidence="3 4">
    <name type="scientific">Polyodon spathula</name>
    <name type="common">North American paddlefish</name>
    <name type="synonym">Squalus spathula</name>
    <dbReference type="NCBI Taxonomy" id="7913"/>
    <lineage>
        <taxon>Eukaryota</taxon>
        <taxon>Metazoa</taxon>
        <taxon>Chordata</taxon>
        <taxon>Craniata</taxon>
        <taxon>Vertebrata</taxon>
        <taxon>Euteleostomi</taxon>
        <taxon>Actinopterygii</taxon>
        <taxon>Chondrostei</taxon>
        <taxon>Acipenseriformes</taxon>
        <taxon>Polyodontidae</taxon>
        <taxon>Polyodon</taxon>
    </lineage>
</organism>
<dbReference type="SMART" id="SM00338">
    <property type="entry name" value="BRLZ"/>
    <property type="match status" value="1"/>
</dbReference>
<dbReference type="SUPFAM" id="SSF57959">
    <property type="entry name" value="Leucine zipper domain"/>
    <property type="match status" value="1"/>
</dbReference>
<dbReference type="Proteomes" id="UP001166093">
    <property type="component" value="Unassembled WGS sequence"/>
</dbReference>
<accession>A0ABS2Y4P5</accession>
<proteinExistence type="predicted"/>
<dbReference type="InterPro" id="IPR004827">
    <property type="entry name" value="bZIP"/>
</dbReference>
<reference evidence="3" key="1">
    <citation type="journal article" date="2021" name="Cell">
        <title>Tracing the genetic footprints of vertebrate landing in non-teleost ray-finned fishes.</title>
        <authorList>
            <person name="Bi X."/>
            <person name="Wang K."/>
            <person name="Yang L."/>
            <person name="Pan H."/>
            <person name="Jiang H."/>
            <person name="Wei Q."/>
            <person name="Fang M."/>
            <person name="Yu H."/>
            <person name="Zhu C."/>
            <person name="Cai Y."/>
            <person name="He Y."/>
            <person name="Gan X."/>
            <person name="Zeng H."/>
            <person name="Yu D."/>
            <person name="Zhu Y."/>
            <person name="Jiang H."/>
            <person name="Qiu Q."/>
            <person name="Yang H."/>
            <person name="Zhang Y.E."/>
            <person name="Wang W."/>
            <person name="Zhu M."/>
            <person name="He S."/>
            <person name="Zhang G."/>
        </authorList>
    </citation>
    <scope>NUCLEOTIDE SEQUENCE</scope>
    <source>
        <strain evidence="3">Pddl_001</strain>
    </source>
</reference>
<keyword evidence="1" id="KW-0175">Coiled coil</keyword>
<name>A0ABS2Y4P5_POLSP</name>
<sequence>MRHSLRIRNSKLTHANNNVLGEDIKVGLIDDLFSSSGPKVCPEQGRRETKTEELQQKQYDMITRKRKRTKEAVQLQTASSNPASGNTVCDAFEVSENTTRANQQQQFCPVTSEELSGLEFSDLFDIEDFNWKLDKDPSSLLFDVGLDGFSHHAPDDRTTQLDSDQCSFGSLQNLMNSEGGATDAQYQFQKLQRRGQKAQQFTADLPGRSNRNAIAARVNRLKKKEYVSGLENKVTSLSTENKELKEENKQLSKRLDELEDETRYLRAVLANESTLAQLLSRLAGGNGMKLSTSLFKEPKENDHDYALPGKRVKVEEKETTGGICLHVDNNIVSVEFCSKCAESAISSHKIFFLGDCLAMLCWWGLQNSHAPDSMWILLWWKLKKRDPLLASCPDFLLKGSIRWIVSFHSFCWHGQTSNY</sequence>
<dbReference type="Gene3D" id="1.20.5.170">
    <property type="match status" value="1"/>
</dbReference>
<feature type="coiled-coil region" evidence="1">
    <location>
        <begin position="227"/>
        <end position="268"/>
    </location>
</feature>
<evidence type="ECO:0000256" key="1">
    <source>
        <dbReference type="SAM" id="Coils"/>
    </source>
</evidence>
<dbReference type="InterPro" id="IPR046347">
    <property type="entry name" value="bZIP_sf"/>
</dbReference>